<dbReference type="InterPro" id="IPR004090">
    <property type="entry name" value="Chemotax_Me-accpt_rcpt"/>
</dbReference>
<dbReference type="Pfam" id="PF00015">
    <property type="entry name" value="MCPsignal"/>
    <property type="match status" value="1"/>
</dbReference>
<sequence length="677" mass="70958">MFARIKISTRIYGGFAAALLLLLTVAAATVPALRSAHQHMLAYSAVGENAVRVALITANVSEARRNTVIVETRGDEAALQVEQRMREQLSEVLPAAVAASSDARQHANLMRMRELFDAYFAGFDKVVTLQRRKDALTSHLADTGRRAVSMLGEVTRNAVNDGDLSAAMATGEAERTLMLARLAVSRFDADPDLERAHEAENGTAQAVAAASALARNAQPASRAGAVGEIQRLVTDYKATAVETVAATLELNQLVFRDMAALGAEFATLAADTEDIQSRILAEQRDGVFADMKSSLLAAGSITAAALLVSLILSTLLARDIVNPLRGMTAAMTRLAQGDRTVEIPARHRRDELGEMAAAVQVFRDNALRMEELAAANEVQRCETEEARQDALRGMAARLQGQVGTVVDGLTMAAAHLQASSQQMTAAARDTIGRAGAVTEISEQASGNVQTVAAAAEELAASSNEIASQMERSRDVALRADSEAVRTSTLIGRLSETAGSIGAIVALINDIARQTNLLALNATIEAARAGDAGKGFAVVASEVKSLATQTAQATEEIAAKITAVQDGTGEAVSAIGSITAVIREMSEINGSVASAVQEQTAATAEIARNVEQAAMVTREVTLHISGVGTAASETGEVANQISDLSAGLLHDAKTLKNEVDRFLEGVRNDAGHRPPAAG</sequence>
<dbReference type="InterPro" id="IPR004089">
    <property type="entry name" value="MCPsignal_dom"/>
</dbReference>
<evidence type="ECO:0000259" key="4">
    <source>
        <dbReference type="PROSITE" id="PS50111"/>
    </source>
</evidence>
<organism evidence="7 8">
    <name type="scientific">Azospirillum melinis</name>
    <dbReference type="NCBI Taxonomy" id="328839"/>
    <lineage>
        <taxon>Bacteria</taxon>
        <taxon>Pseudomonadati</taxon>
        <taxon>Pseudomonadota</taxon>
        <taxon>Alphaproteobacteria</taxon>
        <taxon>Rhodospirillales</taxon>
        <taxon>Azospirillaceae</taxon>
        <taxon>Azospirillum</taxon>
    </lineage>
</organism>
<dbReference type="SMART" id="SM00304">
    <property type="entry name" value="HAMP"/>
    <property type="match status" value="1"/>
</dbReference>
<dbReference type="EMBL" id="WHOS01000034">
    <property type="protein sequence ID" value="NUB02068.1"/>
    <property type="molecule type" value="Genomic_DNA"/>
</dbReference>
<reference evidence="7 8" key="1">
    <citation type="submission" date="2019-10" db="EMBL/GenBank/DDBJ databases">
        <title>Genome sequence of Azospirillum melinis.</title>
        <authorList>
            <person name="Ambrosini A."/>
            <person name="Sant'Anna F.H."/>
            <person name="Cassan F.D."/>
            <person name="Souza E.M."/>
            <person name="Passaglia L.M.P."/>
        </authorList>
    </citation>
    <scope>NUCLEOTIDE SEQUENCE [LARGE SCALE GENOMIC DNA]</scope>
    <source>
        <strain evidence="7 8">TMCY0552</strain>
    </source>
</reference>
<evidence type="ECO:0000259" key="6">
    <source>
        <dbReference type="PROSITE" id="PS51753"/>
    </source>
</evidence>
<dbReference type="SMART" id="SM01358">
    <property type="entry name" value="HBM"/>
    <property type="match status" value="1"/>
</dbReference>
<evidence type="ECO:0000256" key="3">
    <source>
        <dbReference type="PROSITE-ProRule" id="PRU00284"/>
    </source>
</evidence>
<evidence type="ECO:0000313" key="7">
    <source>
        <dbReference type="EMBL" id="NUB02068.1"/>
    </source>
</evidence>
<dbReference type="SMART" id="SM00283">
    <property type="entry name" value="MA"/>
    <property type="match status" value="1"/>
</dbReference>
<dbReference type="InterPro" id="IPR032255">
    <property type="entry name" value="HBM"/>
</dbReference>
<gene>
    <name evidence="7" type="ORF">GBZ48_22750</name>
</gene>
<dbReference type="PROSITE" id="PS51753">
    <property type="entry name" value="HBM"/>
    <property type="match status" value="1"/>
</dbReference>
<evidence type="ECO:0000256" key="1">
    <source>
        <dbReference type="ARBA" id="ARBA00023224"/>
    </source>
</evidence>
<evidence type="ECO:0000256" key="2">
    <source>
        <dbReference type="ARBA" id="ARBA00029447"/>
    </source>
</evidence>
<comment type="similarity">
    <text evidence="2">Belongs to the methyl-accepting chemotaxis (MCP) protein family.</text>
</comment>
<dbReference type="Gene3D" id="1.10.287.950">
    <property type="entry name" value="Methyl-accepting chemotaxis protein"/>
    <property type="match status" value="1"/>
</dbReference>
<accession>A0ABX2KH84</accession>
<evidence type="ECO:0000259" key="5">
    <source>
        <dbReference type="PROSITE" id="PS50885"/>
    </source>
</evidence>
<feature type="domain" description="HAMP" evidence="5">
    <location>
        <begin position="318"/>
        <end position="371"/>
    </location>
</feature>
<dbReference type="Gene3D" id="6.10.340.10">
    <property type="match status" value="1"/>
</dbReference>
<feature type="domain" description="Methyl-accepting transducer" evidence="4">
    <location>
        <begin position="412"/>
        <end position="648"/>
    </location>
</feature>
<evidence type="ECO:0000313" key="8">
    <source>
        <dbReference type="Proteomes" id="UP000605086"/>
    </source>
</evidence>
<keyword evidence="8" id="KW-1185">Reference proteome</keyword>
<protein>
    <submittedName>
        <fullName evidence="7">HAMP domain-containing protein</fullName>
    </submittedName>
</protein>
<name>A0ABX2KH84_9PROT</name>
<dbReference type="PROSITE" id="PS50885">
    <property type="entry name" value="HAMP"/>
    <property type="match status" value="1"/>
</dbReference>
<dbReference type="Pfam" id="PF00672">
    <property type="entry name" value="HAMP"/>
    <property type="match status" value="1"/>
</dbReference>
<dbReference type="PRINTS" id="PR00260">
    <property type="entry name" value="CHEMTRNSDUCR"/>
</dbReference>
<dbReference type="InterPro" id="IPR003660">
    <property type="entry name" value="HAMP_dom"/>
</dbReference>
<dbReference type="PANTHER" id="PTHR32089:SF112">
    <property type="entry name" value="LYSOZYME-LIKE PROTEIN-RELATED"/>
    <property type="match status" value="1"/>
</dbReference>
<dbReference type="PROSITE" id="PS50111">
    <property type="entry name" value="CHEMOTAXIS_TRANSDUC_2"/>
    <property type="match status" value="1"/>
</dbReference>
<dbReference type="RefSeq" id="WP_174473089.1">
    <property type="nucleotide sequence ID" value="NZ_JAGINN010000029.1"/>
</dbReference>
<feature type="domain" description="HBM" evidence="6">
    <location>
        <begin position="45"/>
        <end position="284"/>
    </location>
</feature>
<dbReference type="SUPFAM" id="SSF58104">
    <property type="entry name" value="Methyl-accepting chemotaxis protein (MCP) signaling domain"/>
    <property type="match status" value="1"/>
</dbReference>
<dbReference type="PANTHER" id="PTHR32089">
    <property type="entry name" value="METHYL-ACCEPTING CHEMOTAXIS PROTEIN MCPB"/>
    <property type="match status" value="1"/>
</dbReference>
<comment type="caution">
    <text evidence="7">The sequence shown here is derived from an EMBL/GenBank/DDBJ whole genome shotgun (WGS) entry which is preliminary data.</text>
</comment>
<dbReference type="CDD" id="cd06225">
    <property type="entry name" value="HAMP"/>
    <property type="match status" value="1"/>
</dbReference>
<dbReference type="Proteomes" id="UP000605086">
    <property type="component" value="Unassembled WGS sequence"/>
</dbReference>
<keyword evidence="1 3" id="KW-0807">Transducer</keyword>
<proteinExistence type="inferred from homology"/>